<dbReference type="RefSeq" id="XP_040959140.1">
    <property type="nucleotide sequence ID" value="XM_041103206.1"/>
</dbReference>
<evidence type="ECO:0000313" key="2">
    <source>
        <dbReference type="Proteomes" id="UP000818029"/>
    </source>
</evidence>
<dbReference type="GeneID" id="121222439"/>
<proteinExistence type="predicted"/>
<dbReference type="CDD" id="cd09272">
    <property type="entry name" value="RNase_HI_RT_Ty1"/>
    <property type="match status" value="1"/>
</dbReference>
<protein>
    <submittedName>
        <fullName evidence="3">Uncharacterized mitochondrial protein AtMg00810-like</fullName>
    </submittedName>
</protein>
<name>A0ABM3AWS5_GOSHI</name>
<reference evidence="3" key="2">
    <citation type="submission" date="2025-08" db="UniProtKB">
        <authorList>
            <consortium name="RefSeq"/>
        </authorList>
    </citation>
    <scope>IDENTIFICATION</scope>
</reference>
<reference evidence="2" key="1">
    <citation type="journal article" date="2020" name="Nat. Genet.">
        <title>Genomic diversifications of five Gossypium allopolyploid species and their impact on cotton improvement.</title>
        <authorList>
            <person name="Chen Z.J."/>
            <person name="Sreedasyam A."/>
            <person name="Ando A."/>
            <person name="Song Q."/>
            <person name="De Santiago L.M."/>
            <person name="Hulse-Kemp A.M."/>
            <person name="Ding M."/>
            <person name="Ye W."/>
            <person name="Kirkbride R.C."/>
            <person name="Jenkins J."/>
            <person name="Plott C."/>
            <person name="Lovell J."/>
            <person name="Lin Y.M."/>
            <person name="Vaughn R."/>
            <person name="Liu B."/>
            <person name="Simpson S."/>
            <person name="Scheffler B.E."/>
            <person name="Wen L."/>
            <person name="Saski C.A."/>
            <person name="Grover C.E."/>
            <person name="Hu G."/>
            <person name="Conover J.L."/>
            <person name="Carlson J.W."/>
            <person name="Shu S."/>
            <person name="Boston L.B."/>
            <person name="Williams M."/>
            <person name="Peterson D.G."/>
            <person name="McGee K."/>
            <person name="Jones D.C."/>
            <person name="Wendel J.F."/>
            <person name="Stelly D.M."/>
            <person name="Grimwood J."/>
            <person name="Schmutz J."/>
        </authorList>
    </citation>
    <scope>NUCLEOTIDE SEQUENCE [LARGE SCALE GENOMIC DNA]</scope>
    <source>
        <strain evidence="2">cv. TM-1</strain>
    </source>
</reference>
<organism evidence="2 3">
    <name type="scientific">Gossypium hirsutum</name>
    <name type="common">Upland cotton</name>
    <name type="synonym">Gossypium mexicanum</name>
    <dbReference type="NCBI Taxonomy" id="3635"/>
    <lineage>
        <taxon>Eukaryota</taxon>
        <taxon>Viridiplantae</taxon>
        <taxon>Streptophyta</taxon>
        <taxon>Embryophyta</taxon>
        <taxon>Tracheophyta</taxon>
        <taxon>Spermatophyta</taxon>
        <taxon>Magnoliopsida</taxon>
        <taxon>eudicotyledons</taxon>
        <taxon>Gunneridae</taxon>
        <taxon>Pentapetalae</taxon>
        <taxon>rosids</taxon>
        <taxon>malvids</taxon>
        <taxon>Malvales</taxon>
        <taxon>Malvaceae</taxon>
        <taxon>Malvoideae</taxon>
        <taxon>Gossypium</taxon>
    </lineage>
</organism>
<feature type="domain" description="Reverse transcriptase Ty1/copia-type" evidence="1">
    <location>
        <begin position="11"/>
        <end position="117"/>
    </location>
</feature>
<evidence type="ECO:0000259" key="1">
    <source>
        <dbReference type="Pfam" id="PF07727"/>
    </source>
</evidence>
<dbReference type="InterPro" id="IPR043502">
    <property type="entry name" value="DNA/RNA_pol_sf"/>
</dbReference>
<dbReference type="InterPro" id="IPR013103">
    <property type="entry name" value="RVT_2"/>
</dbReference>
<dbReference type="PANTHER" id="PTHR11439:SF443">
    <property type="entry name" value="RNA-DIRECTED DNA POLYMERASE"/>
    <property type="match status" value="1"/>
</dbReference>
<dbReference type="SUPFAM" id="SSF56672">
    <property type="entry name" value="DNA/RNA polymerases"/>
    <property type="match status" value="1"/>
</dbReference>
<dbReference type="Pfam" id="PF07727">
    <property type="entry name" value="RVT_2"/>
    <property type="match status" value="1"/>
</dbReference>
<dbReference type="PANTHER" id="PTHR11439">
    <property type="entry name" value="GAG-POL-RELATED RETROTRANSPOSON"/>
    <property type="match status" value="1"/>
</dbReference>
<gene>
    <name evidence="3" type="primary">LOC121222439</name>
</gene>
<keyword evidence="2" id="KW-1185">Reference proteome</keyword>
<dbReference type="Proteomes" id="UP000818029">
    <property type="component" value="Chromosome D10"/>
</dbReference>
<evidence type="ECO:0000313" key="3">
    <source>
        <dbReference type="RefSeq" id="XP_040959140.1"/>
    </source>
</evidence>
<accession>A0ABM3AWS5</accession>
<sequence>MSTNKARHILILKCGFQKSPYEYTLYIKGNSQGRFMVVSLYVDDLIFTGNDVKMLKEFQHSMMAEFKMTDLGELHHFLGIEVHQSEKRIFISQESYAKEVLKMFMMKNANPVFTPCITGLKLSKEGEGKLVNSTIFKSLVGKLMYLTSKRPGIMYVVSLVSRFMEKPYPNHWEVAKKILRYVKGTIDYGIFYKANTLVDLIGYMDSDLAGSIDDSRSTSGYVFHLGSGAVSWSSKKQSVVALSTTEAEYIAASYAGCQLIWLRGILESLKQKQSKSTILFCDNSSTI</sequence>